<dbReference type="OrthoDB" id="9797176at2"/>
<evidence type="ECO:0000313" key="4">
    <source>
        <dbReference type="Proteomes" id="UP000247565"/>
    </source>
</evidence>
<evidence type="ECO:0000256" key="1">
    <source>
        <dbReference type="PROSITE-ProRule" id="PRU00182"/>
    </source>
</evidence>
<dbReference type="SMART" id="SM00363">
    <property type="entry name" value="S4"/>
    <property type="match status" value="1"/>
</dbReference>
<dbReference type="EMBL" id="QGLT01000001">
    <property type="protein sequence ID" value="PXZ01666.1"/>
    <property type="molecule type" value="Genomic_DNA"/>
</dbReference>
<evidence type="ECO:0000313" key="3">
    <source>
        <dbReference type="EMBL" id="PXZ01666.1"/>
    </source>
</evidence>
<reference evidence="3 4" key="1">
    <citation type="submission" date="2018-05" db="EMBL/GenBank/DDBJ databases">
        <title>Reference genomes for bee gut microbiota database.</title>
        <authorList>
            <person name="Ellegaard K.M."/>
        </authorList>
    </citation>
    <scope>NUCLEOTIDE SEQUENCE [LARGE SCALE GENOMIC DNA]</scope>
    <source>
        <strain evidence="3 4">ESL0284</strain>
    </source>
</reference>
<name>A0A318N2P6_9PROT</name>
<keyword evidence="1" id="KW-0694">RNA-binding</keyword>
<organism evidence="3 4">
    <name type="scientific">Commensalibacter melissae</name>
    <dbReference type="NCBI Taxonomy" id="2070537"/>
    <lineage>
        <taxon>Bacteria</taxon>
        <taxon>Pseudomonadati</taxon>
        <taxon>Pseudomonadota</taxon>
        <taxon>Alphaproteobacteria</taxon>
        <taxon>Acetobacterales</taxon>
        <taxon>Acetobacteraceae</taxon>
    </lineage>
</organism>
<dbReference type="Gene3D" id="3.10.290.10">
    <property type="entry name" value="RNA-binding S4 domain"/>
    <property type="match status" value="1"/>
</dbReference>
<gene>
    <name evidence="3" type="ORF">DK869_01245</name>
</gene>
<keyword evidence="4" id="KW-1185">Reference proteome</keyword>
<dbReference type="GO" id="GO:0003723">
    <property type="term" value="F:RNA binding"/>
    <property type="evidence" value="ECO:0007669"/>
    <property type="project" value="UniProtKB-KW"/>
</dbReference>
<dbReference type="InterPro" id="IPR002942">
    <property type="entry name" value="S4_RNA-bd"/>
</dbReference>
<dbReference type="Proteomes" id="UP000247565">
    <property type="component" value="Unassembled WGS sequence"/>
</dbReference>
<proteinExistence type="predicted"/>
<accession>A0A318N2P6</accession>
<dbReference type="InterPro" id="IPR036986">
    <property type="entry name" value="S4_RNA-bd_sf"/>
</dbReference>
<dbReference type="AlphaFoldDB" id="A0A318N2P6"/>
<dbReference type="PROSITE" id="PS50889">
    <property type="entry name" value="S4"/>
    <property type="match status" value="1"/>
</dbReference>
<protein>
    <submittedName>
        <fullName evidence="3">RNA-binding protein</fullName>
    </submittedName>
</protein>
<feature type="domain" description="RNA-binding S4" evidence="2">
    <location>
        <begin position="10"/>
        <end position="72"/>
    </location>
</feature>
<dbReference type="SUPFAM" id="SSF55174">
    <property type="entry name" value="Alpha-L RNA-binding motif"/>
    <property type="match status" value="1"/>
</dbReference>
<dbReference type="RefSeq" id="WP_110438185.1">
    <property type="nucleotide sequence ID" value="NZ_CP046393.1"/>
</dbReference>
<comment type="caution">
    <text evidence="3">The sequence shown here is derived from an EMBL/GenBank/DDBJ whole genome shotgun (WGS) entry which is preliminary data.</text>
</comment>
<dbReference type="CDD" id="cd00165">
    <property type="entry name" value="S4"/>
    <property type="match status" value="1"/>
</dbReference>
<evidence type="ECO:0000259" key="2">
    <source>
        <dbReference type="SMART" id="SM00363"/>
    </source>
</evidence>
<sequence length="93" mass="10971">MNYQTELICQRIDIWLWHARIYKSRSISHFSIKNEIIKINSKSVIKPATLIKKDDIITIPWNNSSRVIQVLGFSTRRVSAKLCHSLYKEILEK</sequence>